<evidence type="ECO:0000256" key="6">
    <source>
        <dbReference type="ARBA" id="ARBA00022989"/>
    </source>
</evidence>
<evidence type="ECO:0000313" key="11">
    <source>
        <dbReference type="Proteomes" id="UP000233564"/>
    </source>
</evidence>
<dbReference type="AlphaFoldDB" id="A0A2N1DWA0"/>
<accession>A0A2N1DWA0</accession>
<dbReference type="GO" id="GO:0005886">
    <property type="term" value="C:plasma membrane"/>
    <property type="evidence" value="ECO:0007669"/>
    <property type="project" value="TreeGrafter"/>
</dbReference>
<keyword evidence="5 8" id="KW-0812">Transmembrane</keyword>
<keyword evidence="4 10" id="KW-0808">Transferase</keyword>
<dbReference type="PANTHER" id="PTHR48090:SF1">
    <property type="entry name" value="PROPHAGE BACTOPRENOL GLUCOSYL TRANSFERASE HOMOLOG"/>
    <property type="match status" value="1"/>
</dbReference>
<feature type="transmembrane region" description="Helical" evidence="8">
    <location>
        <begin position="267"/>
        <end position="292"/>
    </location>
</feature>
<keyword evidence="7 8" id="KW-0472">Membrane</keyword>
<dbReference type="Pfam" id="PF00535">
    <property type="entry name" value="Glycos_transf_2"/>
    <property type="match status" value="1"/>
</dbReference>
<protein>
    <submittedName>
        <fullName evidence="10">Glycosyltransferase</fullName>
    </submittedName>
</protein>
<dbReference type="InterPro" id="IPR029044">
    <property type="entry name" value="Nucleotide-diphossugar_trans"/>
</dbReference>
<dbReference type="SUPFAM" id="SSF53448">
    <property type="entry name" value="Nucleotide-diphospho-sugar transferases"/>
    <property type="match status" value="1"/>
</dbReference>
<evidence type="ECO:0000256" key="5">
    <source>
        <dbReference type="ARBA" id="ARBA00022692"/>
    </source>
</evidence>
<evidence type="ECO:0000256" key="1">
    <source>
        <dbReference type="ARBA" id="ARBA00004141"/>
    </source>
</evidence>
<dbReference type="PANTHER" id="PTHR48090">
    <property type="entry name" value="UNDECAPRENYL-PHOSPHATE 4-DEOXY-4-FORMAMIDO-L-ARABINOSE TRANSFERASE-RELATED"/>
    <property type="match status" value="1"/>
</dbReference>
<dbReference type="InterPro" id="IPR001173">
    <property type="entry name" value="Glyco_trans_2-like"/>
</dbReference>
<keyword evidence="2" id="KW-1003">Cell membrane</keyword>
<feature type="transmembrane region" description="Helical" evidence="8">
    <location>
        <begin position="234"/>
        <end position="255"/>
    </location>
</feature>
<dbReference type="RefSeq" id="WP_065950329.1">
    <property type="nucleotide sequence ID" value="NZ_KZ478025.1"/>
</dbReference>
<dbReference type="Proteomes" id="UP000233564">
    <property type="component" value="Unassembled WGS sequence"/>
</dbReference>
<evidence type="ECO:0000313" key="10">
    <source>
        <dbReference type="EMBL" id="PKH14137.1"/>
    </source>
</evidence>
<organism evidence="10 11">
    <name type="scientific">Pseudomonas fluorescens</name>
    <dbReference type="NCBI Taxonomy" id="294"/>
    <lineage>
        <taxon>Bacteria</taxon>
        <taxon>Pseudomonadati</taxon>
        <taxon>Pseudomonadota</taxon>
        <taxon>Gammaproteobacteria</taxon>
        <taxon>Pseudomonadales</taxon>
        <taxon>Pseudomonadaceae</taxon>
        <taxon>Pseudomonas</taxon>
    </lineage>
</organism>
<evidence type="ECO:0000256" key="3">
    <source>
        <dbReference type="ARBA" id="ARBA00022676"/>
    </source>
</evidence>
<gene>
    <name evidence="10" type="ORF">CIB54_24520</name>
</gene>
<comment type="caution">
    <text evidence="10">The sequence shown here is derived from an EMBL/GenBank/DDBJ whole genome shotgun (WGS) entry which is preliminary data.</text>
</comment>
<dbReference type="Gene3D" id="3.90.550.10">
    <property type="entry name" value="Spore Coat Polysaccharide Biosynthesis Protein SpsA, Chain A"/>
    <property type="match status" value="1"/>
</dbReference>
<dbReference type="EMBL" id="NVXX01000049">
    <property type="protein sequence ID" value="PKH14137.1"/>
    <property type="molecule type" value="Genomic_DNA"/>
</dbReference>
<keyword evidence="6 8" id="KW-1133">Transmembrane helix</keyword>
<dbReference type="InterPro" id="IPR050256">
    <property type="entry name" value="Glycosyltransferase_2"/>
</dbReference>
<proteinExistence type="predicted"/>
<evidence type="ECO:0000256" key="2">
    <source>
        <dbReference type="ARBA" id="ARBA00022519"/>
    </source>
</evidence>
<sequence length="335" mass="37871">MPAKLTSPHISVIVPVYKAENSLEELYSRLKSALEEISSDFEIVLIEDCGGDRSWQIIERLAEADPRVRGIQLSRNFGQHYGITAGLDACRGQWVVVMDCDLQDRPEEIPRLYAKAQEGYDIVLALRGKRSDPLLKRATSWLFYKTFSYLADFEYNGDSGNFRIISRKVVDNLCQMREQLRFFGALVHWTGFSSTGIEISHAERLDGKSTYTFSKLWNLAMETIIAYSDKPLRLAVKLGFTMAALAFIFGAYLMFTTMLHGAVVQGWTSLMVSTFFIGGIVISIQGIVGIYVGKTFDQTKNRPLYIVGRKTYDLSDDTVGTHTQTSRSTLRFEKE</sequence>
<dbReference type="CDD" id="cd04187">
    <property type="entry name" value="DPM1_like_bac"/>
    <property type="match status" value="1"/>
</dbReference>
<reference evidence="10 11" key="1">
    <citation type="submission" date="2017-08" db="EMBL/GenBank/DDBJ databases">
        <authorList>
            <person name="de Groot N.N."/>
        </authorList>
    </citation>
    <scope>NUCLEOTIDE SEQUENCE [LARGE SCALE GENOMIC DNA]</scope>
    <source>
        <strain evidence="10 11">PfR 37</strain>
    </source>
</reference>
<keyword evidence="3" id="KW-0328">Glycosyltransferase</keyword>
<keyword evidence="2" id="KW-0997">Cell inner membrane</keyword>
<evidence type="ECO:0000256" key="4">
    <source>
        <dbReference type="ARBA" id="ARBA00022679"/>
    </source>
</evidence>
<dbReference type="GO" id="GO:0016757">
    <property type="term" value="F:glycosyltransferase activity"/>
    <property type="evidence" value="ECO:0007669"/>
    <property type="project" value="UniProtKB-KW"/>
</dbReference>
<evidence type="ECO:0000259" key="9">
    <source>
        <dbReference type="Pfam" id="PF00535"/>
    </source>
</evidence>
<evidence type="ECO:0000256" key="8">
    <source>
        <dbReference type="SAM" id="Phobius"/>
    </source>
</evidence>
<feature type="domain" description="Glycosyltransferase 2-like" evidence="9">
    <location>
        <begin position="11"/>
        <end position="172"/>
    </location>
</feature>
<comment type="subcellular location">
    <subcellularLocation>
        <location evidence="1">Membrane</location>
        <topology evidence="1">Multi-pass membrane protein</topology>
    </subcellularLocation>
</comment>
<evidence type="ECO:0000256" key="7">
    <source>
        <dbReference type="ARBA" id="ARBA00023136"/>
    </source>
</evidence>
<name>A0A2N1DWA0_PSEFL</name>